<organism evidence="4 5">
    <name type="scientific">Bradyrhizobium forestalis</name>
    <dbReference type="NCBI Taxonomy" id="1419263"/>
    <lineage>
        <taxon>Bacteria</taxon>
        <taxon>Pseudomonadati</taxon>
        <taxon>Pseudomonadota</taxon>
        <taxon>Alphaproteobacteria</taxon>
        <taxon>Hyphomicrobiales</taxon>
        <taxon>Nitrobacteraceae</taxon>
        <taxon>Bradyrhizobium</taxon>
    </lineage>
</organism>
<dbReference type="SMART" id="SM00448">
    <property type="entry name" value="REC"/>
    <property type="match status" value="1"/>
</dbReference>
<accession>A0A2M8R6P3</accession>
<dbReference type="InterPro" id="IPR011006">
    <property type="entry name" value="CheY-like_superfamily"/>
</dbReference>
<dbReference type="RefSeq" id="WP_100233600.1">
    <property type="nucleotide sequence ID" value="NZ_PGVG01000016.1"/>
</dbReference>
<evidence type="ECO:0000313" key="5">
    <source>
        <dbReference type="Proteomes" id="UP000231194"/>
    </source>
</evidence>
<keyword evidence="5" id="KW-1185">Reference proteome</keyword>
<dbReference type="Proteomes" id="UP000231194">
    <property type="component" value="Unassembled WGS sequence"/>
</dbReference>
<dbReference type="Gene3D" id="3.40.50.2300">
    <property type="match status" value="1"/>
</dbReference>
<reference evidence="4 5" key="1">
    <citation type="submission" date="2017-11" db="EMBL/GenBank/DDBJ databases">
        <title>Bradyrhizobium forestalis sp. nov., an efficient nitrogen-fixing bacterium isolated from nodules of forest legume species in the Amazon.</title>
        <authorList>
            <person name="Costa E.M."/>
            <person name="Guimaraes A."/>
            <person name="Carvalho T.S."/>
            <person name="Rodrigues T.L."/>
            <person name="Ribeiro P.R.A."/>
            <person name="Lebbe L."/>
            <person name="Willems A."/>
            <person name="Moreira F.M.S."/>
        </authorList>
    </citation>
    <scope>NUCLEOTIDE SEQUENCE [LARGE SCALE GENOMIC DNA]</scope>
    <source>
        <strain evidence="4 5">INPA54B</strain>
    </source>
</reference>
<evidence type="ECO:0000313" key="4">
    <source>
        <dbReference type="EMBL" id="PJG53501.1"/>
    </source>
</evidence>
<dbReference type="SUPFAM" id="SSF52172">
    <property type="entry name" value="CheY-like"/>
    <property type="match status" value="1"/>
</dbReference>
<feature type="modified residue" description="4-aspartylphosphate" evidence="2">
    <location>
        <position position="67"/>
    </location>
</feature>
<sequence length="141" mass="14794">MLGAAIPPSGGLVVFTPLISVVDDDASVRAAAENLLKSRGYIAQIFASAEELLRSPQLDETSCVITDVQMSAMNGLELLAEMRTRGYDAPFIFITAFPNDRVRASALGAGAIGFLAKPFAGQALIECLDTALNAYDGRGGI</sequence>
<comment type="caution">
    <text evidence="4">The sequence shown here is derived from an EMBL/GenBank/DDBJ whole genome shotgun (WGS) entry which is preliminary data.</text>
</comment>
<dbReference type="AlphaFoldDB" id="A0A2M8R6P3"/>
<keyword evidence="1 2" id="KW-0597">Phosphoprotein</keyword>
<gene>
    <name evidence="4" type="ORF">CVM73_20170</name>
</gene>
<dbReference type="PANTHER" id="PTHR44591:SF25">
    <property type="entry name" value="CHEMOTAXIS TWO-COMPONENT RESPONSE REGULATOR"/>
    <property type="match status" value="1"/>
</dbReference>
<dbReference type="EMBL" id="PGVG01000016">
    <property type="protein sequence ID" value="PJG53501.1"/>
    <property type="molecule type" value="Genomic_DNA"/>
</dbReference>
<feature type="domain" description="Response regulatory" evidence="3">
    <location>
        <begin position="18"/>
        <end position="132"/>
    </location>
</feature>
<dbReference type="Pfam" id="PF00072">
    <property type="entry name" value="Response_reg"/>
    <property type="match status" value="1"/>
</dbReference>
<dbReference type="InterPro" id="IPR050595">
    <property type="entry name" value="Bact_response_regulator"/>
</dbReference>
<dbReference type="InterPro" id="IPR001789">
    <property type="entry name" value="Sig_transdc_resp-reg_receiver"/>
</dbReference>
<dbReference type="PROSITE" id="PS50110">
    <property type="entry name" value="RESPONSE_REGULATORY"/>
    <property type="match status" value="1"/>
</dbReference>
<name>A0A2M8R6P3_9BRAD</name>
<proteinExistence type="predicted"/>
<protein>
    <submittedName>
        <fullName evidence="4">Two-component system response regulator</fullName>
    </submittedName>
</protein>
<evidence type="ECO:0000259" key="3">
    <source>
        <dbReference type="PROSITE" id="PS50110"/>
    </source>
</evidence>
<evidence type="ECO:0000256" key="2">
    <source>
        <dbReference type="PROSITE-ProRule" id="PRU00169"/>
    </source>
</evidence>
<dbReference type="OrthoDB" id="9782655at2"/>
<evidence type="ECO:0000256" key="1">
    <source>
        <dbReference type="ARBA" id="ARBA00022553"/>
    </source>
</evidence>
<dbReference type="GO" id="GO:0000160">
    <property type="term" value="P:phosphorelay signal transduction system"/>
    <property type="evidence" value="ECO:0007669"/>
    <property type="project" value="InterPro"/>
</dbReference>
<dbReference type="PANTHER" id="PTHR44591">
    <property type="entry name" value="STRESS RESPONSE REGULATOR PROTEIN 1"/>
    <property type="match status" value="1"/>
</dbReference>